<sequence>MRVMPKRMPLRTTVTIVSEAISL</sequence>
<organism evidence="2">
    <name type="scientific">Drosophila persimilis</name>
    <name type="common">Fruit fly</name>
    <dbReference type="NCBI Taxonomy" id="7234"/>
    <lineage>
        <taxon>Eukaryota</taxon>
        <taxon>Metazoa</taxon>
        <taxon>Ecdysozoa</taxon>
        <taxon>Arthropoda</taxon>
        <taxon>Hexapoda</taxon>
        <taxon>Insecta</taxon>
        <taxon>Pterygota</taxon>
        <taxon>Neoptera</taxon>
        <taxon>Endopterygota</taxon>
        <taxon>Diptera</taxon>
        <taxon>Brachycera</taxon>
        <taxon>Muscomorpha</taxon>
        <taxon>Ephydroidea</taxon>
        <taxon>Drosophilidae</taxon>
        <taxon>Drosophila</taxon>
        <taxon>Sophophora</taxon>
    </lineage>
</organism>
<keyword evidence="2" id="KW-1185">Reference proteome</keyword>
<protein>
    <submittedName>
        <fullName evidence="1">GL20519</fullName>
    </submittedName>
</protein>
<proteinExistence type="predicted"/>
<dbReference type="EMBL" id="CH479184">
    <property type="protein sequence ID" value="EDW37182.1"/>
    <property type="molecule type" value="Genomic_DNA"/>
</dbReference>
<name>B4GKL6_DROPE</name>
<dbReference type="HOGENOM" id="CLU_3423405_0_0_1"/>
<reference evidence="1 2" key="1">
    <citation type="journal article" date="2007" name="Nature">
        <title>Evolution of genes and genomes on the Drosophila phylogeny.</title>
        <authorList>
            <consortium name="Drosophila 12 Genomes Consortium"/>
            <person name="Clark A.G."/>
            <person name="Eisen M.B."/>
            <person name="Smith D.R."/>
            <person name="Bergman C.M."/>
            <person name="Oliver B."/>
            <person name="Markow T.A."/>
            <person name="Kaufman T.C."/>
            <person name="Kellis M."/>
            <person name="Gelbart W."/>
            <person name="Iyer V.N."/>
            <person name="Pollard D.A."/>
            <person name="Sackton T.B."/>
            <person name="Larracuente A.M."/>
            <person name="Singh N.D."/>
            <person name="Abad J.P."/>
            <person name="Abt D.N."/>
            <person name="Adryan B."/>
            <person name="Aguade M."/>
            <person name="Akashi H."/>
            <person name="Anderson W.W."/>
            <person name="Aquadro C.F."/>
            <person name="Ardell D.H."/>
            <person name="Arguello R."/>
            <person name="Artieri C.G."/>
            <person name="Barbash D.A."/>
            <person name="Barker D."/>
            <person name="Barsanti P."/>
            <person name="Batterham P."/>
            <person name="Batzoglou S."/>
            <person name="Begun D."/>
            <person name="Bhutkar A."/>
            <person name="Blanco E."/>
            <person name="Bosak S.A."/>
            <person name="Bradley R.K."/>
            <person name="Brand A.D."/>
            <person name="Brent M.R."/>
            <person name="Brooks A.N."/>
            <person name="Brown R.H."/>
            <person name="Butlin R.K."/>
            <person name="Caggese C."/>
            <person name="Calvi B.R."/>
            <person name="Bernardo de Carvalho A."/>
            <person name="Caspi A."/>
            <person name="Castrezana S."/>
            <person name="Celniker S.E."/>
            <person name="Chang J.L."/>
            <person name="Chapple C."/>
            <person name="Chatterji S."/>
            <person name="Chinwalla A."/>
            <person name="Civetta A."/>
            <person name="Clifton S.W."/>
            <person name="Comeron J.M."/>
            <person name="Costello J.C."/>
            <person name="Coyne J.A."/>
            <person name="Daub J."/>
            <person name="David R.G."/>
            <person name="Delcher A.L."/>
            <person name="Delehaunty K."/>
            <person name="Do C.B."/>
            <person name="Ebling H."/>
            <person name="Edwards K."/>
            <person name="Eickbush T."/>
            <person name="Evans J.D."/>
            <person name="Filipski A."/>
            <person name="Findeiss S."/>
            <person name="Freyhult E."/>
            <person name="Fulton L."/>
            <person name="Fulton R."/>
            <person name="Garcia A.C."/>
            <person name="Gardiner A."/>
            <person name="Garfield D.A."/>
            <person name="Garvin B.E."/>
            <person name="Gibson G."/>
            <person name="Gilbert D."/>
            <person name="Gnerre S."/>
            <person name="Godfrey J."/>
            <person name="Good R."/>
            <person name="Gotea V."/>
            <person name="Gravely B."/>
            <person name="Greenberg A.J."/>
            <person name="Griffiths-Jones S."/>
            <person name="Gross S."/>
            <person name="Guigo R."/>
            <person name="Gustafson E.A."/>
            <person name="Haerty W."/>
            <person name="Hahn M.W."/>
            <person name="Halligan D.L."/>
            <person name="Halpern A.L."/>
            <person name="Halter G.M."/>
            <person name="Han M.V."/>
            <person name="Heger A."/>
            <person name="Hillier L."/>
            <person name="Hinrichs A.S."/>
            <person name="Holmes I."/>
            <person name="Hoskins R.A."/>
            <person name="Hubisz M.J."/>
            <person name="Hultmark D."/>
            <person name="Huntley M.A."/>
            <person name="Jaffe D.B."/>
            <person name="Jagadeeshan S."/>
            <person name="Jeck W.R."/>
            <person name="Johnson J."/>
            <person name="Jones C.D."/>
            <person name="Jordan W.C."/>
            <person name="Karpen G.H."/>
            <person name="Kataoka E."/>
            <person name="Keightley P.D."/>
            <person name="Kheradpour P."/>
            <person name="Kirkness E.F."/>
            <person name="Koerich L.B."/>
            <person name="Kristiansen K."/>
            <person name="Kudrna D."/>
            <person name="Kulathinal R.J."/>
            <person name="Kumar S."/>
            <person name="Kwok R."/>
            <person name="Lander E."/>
            <person name="Langley C.H."/>
            <person name="Lapoint R."/>
            <person name="Lazzaro B.P."/>
            <person name="Lee S.J."/>
            <person name="Levesque L."/>
            <person name="Li R."/>
            <person name="Lin C.F."/>
            <person name="Lin M.F."/>
            <person name="Lindblad-Toh K."/>
            <person name="Llopart A."/>
            <person name="Long M."/>
            <person name="Low L."/>
            <person name="Lozovsky E."/>
            <person name="Lu J."/>
            <person name="Luo M."/>
            <person name="Machado C.A."/>
            <person name="Makalowski W."/>
            <person name="Marzo M."/>
            <person name="Matsuda M."/>
            <person name="Matzkin L."/>
            <person name="McAllister B."/>
            <person name="McBride C.S."/>
            <person name="McKernan B."/>
            <person name="McKernan K."/>
            <person name="Mendez-Lago M."/>
            <person name="Minx P."/>
            <person name="Mollenhauer M.U."/>
            <person name="Montooth K."/>
            <person name="Mount S.M."/>
            <person name="Mu X."/>
            <person name="Myers E."/>
            <person name="Negre B."/>
            <person name="Newfeld S."/>
            <person name="Nielsen R."/>
            <person name="Noor M.A."/>
            <person name="O'Grady P."/>
            <person name="Pachter L."/>
            <person name="Papaceit M."/>
            <person name="Parisi M.J."/>
            <person name="Parisi M."/>
            <person name="Parts L."/>
            <person name="Pedersen J.S."/>
            <person name="Pesole G."/>
            <person name="Phillippy A.M."/>
            <person name="Ponting C.P."/>
            <person name="Pop M."/>
            <person name="Porcelli D."/>
            <person name="Powell J.R."/>
            <person name="Prohaska S."/>
            <person name="Pruitt K."/>
            <person name="Puig M."/>
            <person name="Quesneville H."/>
            <person name="Ram K.R."/>
            <person name="Rand D."/>
            <person name="Rasmussen M.D."/>
            <person name="Reed L.K."/>
            <person name="Reenan R."/>
            <person name="Reily A."/>
            <person name="Remington K.A."/>
            <person name="Rieger T.T."/>
            <person name="Ritchie M.G."/>
            <person name="Robin C."/>
            <person name="Rogers Y.H."/>
            <person name="Rohde C."/>
            <person name="Rozas J."/>
            <person name="Rubenfield M.J."/>
            <person name="Ruiz A."/>
            <person name="Russo S."/>
            <person name="Salzberg S.L."/>
            <person name="Sanchez-Gracia A."/>
            <person name="Saranga D.J."/>
            <person name="Sato H."/>
            <person name="Schaeffer S.W."/>
            <person name="Schatz M.C."/>
            <person name="Schlenke T."/>
            <person name="Schwartz R."/>
            <person name="Segarra C."/>
            <person name="Singh R.S."/>
            <person name="Sirot L."/>
            <person name="Sirota M."/>
            <person name="Sisneros N.B."/>
            <person name="Smith C.D."/>
            <person name="Smith T.F."/>
            <person name="Spieth J."/>
            <person name="Stage D.E."/>
            <person name="Stark A."/>
            <person name="Stephan W."/>
            <person name="Strausberg R.L."/>
            <person name="Strempel S."/>
            <person name="Sturgill D."/>
            <person name="Sutton G."/>
            <person name="Sutton G.G."/>
            <person name="Tao W."/>
            <person name="Teichmann S."/>
            <person name="Tobari Y.N."/>
            <person name="Tomimura Y."/>
            <person name="Tsolas J.M."/>
            <person name="Valente V.L."/>
            <person name="Venter E."/>
            <person name="Venter J.C."/>
            <person name="Vicario S."/>
            <person name="Vieira F.G."/>
            <person name="Vilella A.J."/>
            <person name="Villasante A."/>
            <person name="Walenz B."/>
            <person name="Wang J."/>
            <person name="Wasserman M."/>
            <person name="Watts T."/>
            <person name="Wilson D."/>
            <person name="Wilson R.K."/>
            <person name="Wing R.A."/>
            <person name="Wolfner M.F."/>
            <person name="Wong A."/>
            <person name="Wong G.K."/>
            <person name="Wu C.I."/>
            <person name="Wu G."/>
            <person name="Yamamoto D."/>
            <person name="Yang H.P."/>
            <person name="Yang S.P."/>
            <person name="Yorke J.A."/>
            <person name="Yoshida K."/>
            <person name="Zdobnov E."/>
            <person name="Zhang P."/>
            <person name="Zhang Y."/>
            <person name="Zimin A.V."/>
            <person name="Baldwin J."/>
            <person name="Abdouelleil A."/>
            <person name="Abdulkadir J."/>
            <person name="Abebe A."/>
            <person name="Abera B."/>
            <person name="Abreu J."/>
            <person name="Acer S.C."/>
            <person name="Aftuck L."/>
            <person name="Alexander A."/>
            <person name="An P."/>
            <person name="Anderson E."/>
            <person name="Anderson S."/>
            <person name="Arachi H."/>
            <person name="Azer M."/>
            <person name="Bachantsang P."/>
            <person name="Barry A."/>
            <person name="Bayul T."/>
            <person name="Berlin A."/>
            <person name="Bessette D."/>
            <person name="Bloom T."/>
            <person name="Blye J."/>
            <person name="Boguslavskiy L."/>
            <person name="Bonnet C."/>
            <person name="Boukhgalter B."/>
            <person name="Bourzgui I."/>
            <person name="Brown A."/>
            <person name="Cahill P."/>
            <person name="Channer S."/>
            <person name="Cheshatsang Y."/>
            <person name="Chuda L."/>
            <person name="Citroen M."/>
            <person name="Collymore A."/>
            <person name="Cooke P."/>
            <person name="Costello M."/>
            <person name="D'Aco K."/>
            <person name="Daza R."/>
            <person name="De Haan G."/>
            <person name="DeGray S."/>
            <person name="DeMaso C."/>
            <person name="Dhargay N."/>
            <person name="Dooley K."/>
            <person name="Dooley E."/>
            <person name="Doricent M."/>
            <person name="Dorje P."/>
            <person name="Dorjee K."/>
            <person name="Dupes A."/>
            <person name="Elong R."/>
            <person name="Falk J."/>
            <person name="Farina A."/>
            <person name="Faro S."/>
            <person name="Ferguson D."/>
            <person name="Fisher S."/>
            <person name="Foley C.D."/>
            <person name="Franke A."/>
            <person name="Friedrich D."/>
            <person name="Gadbois L."/>
            <person name="Gearin G."/>
            <person name="Gearin C.R."/>
            <person name="Giannoukos G."/>
            <person name="Goode T."/>
            <person name="Graham J."/>
            <person name="Grandbois E."/>
            <person name="Grewal S."/>
            <person name="Gyaltsen K."/>
            <person name="Hafez N."/>
            <person name="Hagos B."/>
            <person name="Hall J."/>
            <person name="Henson C."/>
            <person name="Hollinger A."/>
            <person name="Honan T."/>
            <person name="Huard M.D."/>
            <person name="Hughes L."/>
            <person name="Hurhula B."/>
            <person name="Husby M.E."/>
            <person name="Kamat A."/>
            <person name="Kanga B."/>
            <person name="Kashin S."/>
            <person name="Khazanovich D."/>
            <person name="Kisner P."/>
            <person name="Lance K."/>
            <person name="Lara M."/>
            <person name="Lee W."/>
            <person name="Lennon N."/>
            <person name="Letendre F."/>
            <person name="LeVine R."/>
            <person name="Lipovsky A."/>
            <person name="Liu X."/>
            <person name="Liu J."/>
            <person name="Liu S."/>
            <person name="Lokyitsang T."/>
            <person name="Lokyitsang Y."/>
            <person name="Lubonja R."/>
            <person name="Lui A."/>
            <person name="MacDonald P."/>
            <person name="Magnisalis V."/>
            <person name="Maru K."/>
            <person name="Matthews C."/>
            <person name="McCusker W."/>
            <person name="McDonough S."/>
            <person name="Mehta T."/>
            <person name="Meldrim J."/>
            <person name="Meneus L."/>
            <person name="Mihai O."/>
            <person name="Mihalev A."/>
            <person name="Mihova T."/>
            <person name="Mittelman R."/>
            <person name="Mlenga V."/>
            <person name="Montmayeur A."/>
            <person name="Mulrain L."/>
            <person name="Navidi A."/>
            <person name="Naylor J."/>
            <person name="Negash T."/>
            <person name="Nguyen T."/>
            <person name="Nguyen N."/>
            <person name="Nicol R."/>
            <person name="Norbu C."/>
            <person name="Norbu N."/>
            <person name="Novod N."/>
            <person name="O'Neill B."/>
            <person name="Osman S."/>
            <person name="Markiewicz E."/>
            <person name="Oyono O.L."/>
            <person name="Patti C."/>
            <person name="Phunkhang P."/>
            <person name="Pierre F."/>
            <person name="Priest M."/>
            <person name="Raghuraman S."/>
            <person name="Rege F."/>
            <person name="Reyes R."/>
            <person name="Rise C."/>
            <person name="Rogov P."/>
            <person name="Ross K."/>
            <person name="Ryan E."/>
            <person name="Settipalli S."/>
            <person name="Shea T."/>
            <person name="Sherpa N."/>
            <person name="Shi L."/>
            <person name="Shih D."/>
            <person name="Sparrow T."/>
            <person name="Spaulding J."/>
            <person name="Stalker J."/>
            <person name="Stange-Thomann N."/>
            <person name="Stavropoulos S."/>
            <person name="Stone C."/>
            <person name="Strader C."/>
            <person name="Tesfaye S."/>
            <person name="Thomson T."/>
            <person name="Thoulutsang Y."/>
            <person name="Thoulutsang D."/>
            <person name="Topham K."/>
            <person name="Topping I."/>
            <person name="Tsamla T."/>
            <person name="Vassiliev H."/>
            <person name="Vo A."/>
            <person name="Wangchuk T."/>
            <person name="Wangdi T."/>
            <person name="Weiand M."/>
            <person name="Wilkinson J."/>
            <person name="Wilson A."/>
            <person name="Yadav S."/>
            <person name="Young G."/>
            <person name="Yu Q."/>
            <person name="Zembek L."/>
            <person name="Zhong D."/>
            <person name="Zimmer A."/>
            <person name="Zwirko Z."/>
            <person name="Jaffe D.B."/>
            <person name="Alvarez P."/>
            <person name="Brockman W."/>
            <person name="Butler J."/>
            <person name="Chin C."/>
            <person name="Gnerre S."/>
            <person name="Grabherr M."/>
            <person name="Kleber M."/>
            <person name="Mauceli E."/>
            <person name="MacCallum I."/>
        </authorList>
    </citation>
    <scope>NUCLEOTIDE SEQUENCE [LARGE SCALE GENOMIC DNA]</scope>
    <source>
        <strain evidence="2">MSH-3 / Tucson 14011-0111.49</strain>
    </source>
</reference>
<dbReference type="Proteomes" id="UP000008744">
    <property type="component" value="Unassembled WGS sequence"/>
</dbReference>
<evidence type="ECO:0000313" key="1">
    <source>
        <dbReference type="EMBL" id="EDW37182.1"/>
    </source>
</evidence>
<gene>
    <name evidence="1" type="primary">Dper\GL20519</name>
    <name evidence="1" type="ORF">Dper_GL20519</name>
</gene>
<dbReference type="AlphaFoldDB" id="B4GKL6"/>
<accession>B4GKL6</accession>
<evidence type="ECO:0000313" key="2">
    <source>
        <dbReference type="Proteomes" id="UP000008744"/>
    </source>
</evidence>